<organism evidence="1 2">
    <name type="scientific">Symbiodinium natans</name>
    <dbReference type="NCBI Taxonomy" id="878477"/>
    <lineage>
        <taxon>Eukaryota</taxon>
        <taxon>Sar</taxon>
        <taxon>Alveolata</taxon>
        <taxon>Dinophyceae</taxon>
        <taxon>Suessiales</taxon>
        <taxon>Symbiodiniaceae</taxon>
        <taxon>Symbiodinium</taxon>
    </lineage>
</organism>
<evidence type="ECO:0000313" key="2">
    <source>
        <dbReference type="Proteomes" id="UP000604046"/>
    </source>
</evidence>
<reference evidence="1" key="1">
    <citation type="submission" date="2021-02" db="EMBL/GenBank/DDBJ databases">
        <authorList>
            <person name="Dougan E. K."/>
            <person name="Rhodes N."/>
            <person name="Thang M."/>
            <person name="Chan C."/>
        </authorList>
    </citation>
    <scope>NUCLEOTIDE SEQUENCE</scope>
</reference>
<gene>
    <name evidence="1" type="ORF">SNAT2548_LOCUS25984</name>
</gene>
<name>A0A812S356_9DINO</name>
<comment type="caution">
    <text evidence="1">The sequence shown here is derived from an EMBL/GenBank/DDBJ whole genome shotgun (WGS) entry which is preliminary data.</text>
</comment>
<dbReference type="OrthoDB" id="441127at2759"/>
<accession>A0A812S356</accession>
<dbReference type="AlphaFoldDB" id="A0A812S356"/>
<dbReference type="EMBL" id="CAJNDS010002412">
    <property type="protein sequence ID" value="CAE7464990.1"/>
    <property type="molecule type" value="Genomic_DNA"/>
</dbReference>
<dbReference type="Proteomes" id="UP000604046">
    <property type="component" value="Unassembled WGS sequence"/>
</dbReference>
<keyword evidence="2" id="KW-1185">Reference proteome</keyword>
<evidence type="ECO:0000313" key="1">
    <source>
        <dbReference type="EMBL" id="CAE7464990.1"/>
    </source>
</evidence>
<protein>
    <submittedName>
        <fullName evidence="1">Uncharacterized protein</fullName>
    </submittedName>
</protein>
<sequence>MPRSKRARLQPQPNISATAAAQVLARLPQDARIVSARTWRKDVRIAAADAESCFNMITVQGLKVGCADLAAVLRFLFDSSPSMQRRVSAWPETLDWILCHDECTGGNVLATGSRKKMCFVYAALLDGTQVHEVNWLTVAAVPHAELQKTEAGISAVMVEILRNLAAQCLDFGFLLGEKWQRLRLRGLLGDYEGLASTYMAKGASALKPCLQCQNVLMKTSTAARADKYFQTIECAEFALCEELRDGELFALYDQFLSEVCRSEAARKERDKLFGFAVAPQALLAQPDARALLPPSCVLFDPCHNYFANGVVSSELLLFRAEMEQKSQFSLEMLREAVVASGWKRCYKDRSGKAWAGRLFEAGGALHAALAQLEAAQAAHQAAFAAAYPGAYRPKHHFRLHHPSQLGQLGVYVDMFPAESRHRRYKRRIANDHASLFKHGTGALSMSLLRTMLSQQRFDLMDAADATRLLPPLIAADTVRAELGLEGTASTKCQLNGRLFRRDDVAICGSNFYLVRLCLQRAHGVQLLVQQLPIVSQTCCAVTCQRGGEQRVVEGPELAALHAVSWFWPEEAHITILR</sequence>
<proteinExistence type="predicted"/>